<dbReference type="GO" id="GO:0009103">
    <property type="term" value="P:lipopolysaccharide biosynthetic process"/>
    <property type="evidence" value="ECO:0007669"/>
    <property type="project" value="TreeGrafter"/>
</dbReference>
<dbReference type="FunFam" id="3.40.50.2000:FF:000119">
    <property type="entry name" value="Glycosyl transferase group 1"/>
    <property type="match status" value="1"/>
</dbReference>
<proteinExistence type="predicted"/>
<dbReference type="EMBL" id="LT838272">
    <property type="protein sequence ID" value="SMB98229.1"/>
    <property type="molecule type" value="Genomic_DNA"/>
</dbReference>
<dbReference type="Pfam" id="PF13692">
    <property type="entry name" value="Glyco_trans_1_4"/>
    <property type="match status" value="1"/>
</dbReference>
<dbReference type="AlphaFoldDB" id="A0A1W1VXW2"/>
<keyword evidence="4" id="KW-1185">Reference proteome</keyword>
<evidence type="ECO:0000259" key="2">
    <source>
        <dbReference type="Pfam" id="PF00534"/>
    </source>
</evidence>
<gene>
    <name evidence="3" type="ORF">SAMN00808754_2213</name>
</gene>
<sequence length="1219" mass="137521">MRIIIDLQGAQTESRFRGIGRYSLALAQAIARNAGAHEIWLALNGLFTDNVLDILQAFQGLIPTDRIRVFEVPGPVAEQDPHNFWRARAAEVVREHFLLSLKPDFVFVSSLFEGFVDDGVTSIGLLTTGKSTAVILYDLIPLLNAETYLQNEQIRHWYYRKLHFLKNAGLLLAISDYSRREAIEALNLPQDRVVNISTGVDDRFRPVNISTEQQITLRARYGLSRPFIMYTGGFDHRKNLERLITAYARLPDTLRREYQLVLIGRVSEVDKVRLQQVKNKVRLAADDVVLTGYIPDEDLLALYNMATLFVLPSWYEGFGLPALEAMACGVPTLGSNCTSIPEVIGWKEALFDPLNIDSIAAKITQALSDEEFRARLREHGIKQARKFSWDESARRVLDVFEQKIGENTRRVATAWVDLKREREKNYRKLVDAVARIPHNPSAPTETDLRQTAICIAHNLKVTDDIDRRRVLPERLNWRIEGPFDSSYSLALLNREIARALSQLGHKVVLHSTEGPGDFEPSPSFLESNPDIASLYTASHNLPPEEADIVSRNLYPPRVADMTGRFNLLHLYAWEESGFPLEWAESFNEHLQGITCLSRHVQKILTDAGVHIPMATSGCGVDHWERITATSPPPVLWKRFRFLHVSSCFPRKGVDVLLEAYGKAFSDKDDVTLIIKTFPNPHNNVRQLLAKFRATHEDYPDVVLIEDDLDAGTLKALYESCHVLVAPSRAEGFGLPLAEAMLSGLAVITTAWGGQLDFCTEETAWLIDYTFKYAQTHFGLFDSVWAEPDVDHLARTMRQVYEMPPSERSKRSARGRELLLNSFRWRNVAERVVASARSWSLMPPPPKPRIGWVTTWNTRCGIASYSAHLISNMPAEVTILASYTKAPTATDGPNVFRCWKAGDEDSLEELSRRIEEKDIDTVVVQFNYGFFNFDYFARFLRVQLDAGRTVVLTLHSTIDPEHVPHKKLSKLQEPLKRCHRILVHSVSDLNRLKALGLVENVTLFPHGIIDYTPVSHPGSTTRFTIASYGFFLPHKGLLELIEAVAMLRLEGFDVSLKMVNAEYPIPESAYLIQEAKKKIREFGISDFVKLTTNFLSDEDSLSLLADADLIVFPYQHTSESASGAVRYGLATGRPVAVTPLAIFDDVSPAVFYLPGFTPKEIAQGIKQLLLDIAADTEPIRAKKEVAKRWVKEHQYSRLGNRLYGMLCALRQGGAIIDPEI</sequence>
<dbReference type="RefSeq" id="WP_084665775.1">
    <property type="nucleotide sequence ID" value="NZ_LT838272.1"/>
</dbReference>
<dbReference type="STRING" id="698762.SAMN00808754_2213"/>
<protein>
    <submittedName>
        <fullName evidence="3">Glycosyltransferase involved in cell wall bisynthesis</fullName>
    </submittedName>
</protein>
<dbReference type="CDD" id="cd03809">
    <property type="entry name" value="GT4_MtfB-like"/>
    <property type="match status" value="1"/>
</dbReference>
<feature type="domain" description="Glycosyl transferase family 1" evidence="2">
    <location>
        <begin position="225"/>
        <end position="382"/>
    </location>
</feature>
<evidence type="ECO:0000313" key="3">
    <source>
        <dbReference type="EMBL" id="SMB98229.1"/>
    </source>
</evidence>
<dbReference type="Gene3D" id="3.40.50.2000">
    <property type="entry name" value="Glycogen Phosphorylase B"/>
    <property type="match status" value="4"/>
</dbReference>
<organism evidence="3 4">
    <name type="scientific">Thermanaeromonas toyohensis ToBE</name>
    <dbReference type="NCBI Taxonomy" id="698762"/>
    <lineage>
        <taxon>Bacteria</taxon>
        <taxon>Bacillati</taxon>
        <taxon>Bacillota</taxon>
        <taxon>Clostridia</taxon>
        <taxon>Neomoorellales</taxon>
        <taxon>Neomoorellaceae</taxon>
        <taxon>Thermanaeromonas</taxon>
    </lineage>
</organism>
<dbReference type="PANTHER" id="PTHR46401">
    <property type="entry name" value="GLYCOSYLTRANSFERASE WBBK-RELATED"/>
    <property type="match status" value="1"/>
</dbReference>
<dbReference type="Pfam" id="PF00534">
    <property type="entry name" value="Glycos_transf_1"/>
    <property type="match status" value="2"/>
</dbReference>
<evidence type="ECO:0000313" key="4">
    <source>
        <dbReference type="Proteomes" id="UP000192569"/>
    </source>
</evidence>
<dbReference type="CDD" id="cd03801">
    <property type="entry name" value="GT4_PimA-like"/>
    <property type="match status" value="1"/>
</dbReference>
<feature type="domain" description="Glycosyl transferase family 1" evidence="2">
    <location>
        <begin position="638"/>
        <end position="766"/>
    </location>
</feature>
<dbReference type="SUPFAM" id="SSF53756">
    <property type="entry name" value="UDP-Glycosyltransferase/glycogen phosphorylase"/>
    <property type="match status" value="3"/>
</dbReference>
<dbReference type="PANTHER" id="PTHR46401:SF2">
    <property type="entry name" value="GLYCOSYLTRANSFERASE WBBK-RELATED"/>
    <property type="match status" value="1"/>
</dbReference>
<accession>A0A1W1VXW2</accession>
<dbReference type="Proteomes" id="UP000192569">
    <property type="component" value="Chromosome I"/>
</dbReference>
<dbReference type="InterPro" id="IPR001296">
    <property type="entry name" value="Glyco_trans_1"/>
</dbReference>
<evidence type="ECO:0000256" key="1">
    <source>
        <dbReference type="ARBA" id="ARBA00022679"/>
    </source>
</evidence>
<keyword evidence="1 3" id="KW-0808">Transferase</keyword>
<name>A0A1W1VXW2_9FIRM</name>
<dbReference type="GO" id="GO:0016757">
    <property type="term" value="F:glycosyltransferase activity"/>
    <property type="evidence" value="ECO:0007669"/>
    <property type="project" value="InterPro"/>
</dbReference>
<dbReference type="OrthoDB" id="9795068at2"/>
<reference evidence="3 4" key="1">
    <citation type="submission" date="2017-04" db="EMBL/GenBank/DDBJ databases">
        <authorList>
            <person name="Afonso C.L."/>
            <person name="Miller P.J."/>
            <person name="Scott M.A."/>
            <person name="Spackman E."/>
            <person name="Goraichik I."/>
            <person name="Dimitrov K.M."/>
            <person name="Suarez D.L."/>
            <person name="Swayne D.E."/>
        </authorList>
    </citation>
    <scope>NUCLEOTIDE SEQUENCE [LARGE SCALE GENOMIC DNA]</scope>
    <source>
        <strain evidence="3 4">ToBE</strain>
    </source>
</reference>